<proteinExistence type="predicted"/>
<comment type="caution">
    <text evidence="1">The sequence shown here is derived from an EMBL/GenBank/DDBJ whole genome shotgun (WGS) entry which is preliminary data.</text>
</comment>
<gene>
    <name evidence="1" type="ORF">FA95DRAFT_519752</name>
</gene>
<keyword evidence="2" id="KW-1185">Reference proteome</keyword>
<dbReference type="EMBL" id="MU275858">
    <property type="protein sequence ID" value="KAI0050780.1"/>
    <property type="molecule type" value="Genomic_DNA"/>
</dbReference>
<reference evidence="1" key="2">
    <citation type="journal article" date="2022" name="New Phytol.">
        <title>Evolutionary transition to the ectomycorrhizal habit in the genomes of a hyperdiverse lineage of mushroom-forming fungi.</title>
        <authorList>
            <person name="Looney B."/>
            <person name="Miyauchi S."/>
            <person name="Morin E."/>
            <person name="Drula E."/>
            <person name="Courty P.E."/>
            <person name="Kohler A."/>
            <person name="Kuo A."/>
            <person name="LaButti K."/>
            <person name="Pangilinan J."/>
            <person name="Lipzen A."/>
            <person name="Riley R."/>
            <person name="Andreopoulos W."/>
            <person name="He G."/>
            <person name="Johnson J."/>
            <person name="Nolan M."/>
            <person name="Tritt A."/>
            <person name="Barry K.W."/>
            <person name="Grigoriev I.V."/>
            <person name="Nagy L.G."/>
            <person name="Hibbett D."/>
            <person name="Henrissat B."/>
            <person name="Matheny P.B."/>
            <person name="Labbe J."/>
            <person name="Martin F.M."/>
        </authorList>
    </citation>
    <scope>NUCLEOTIDE SEQUENCE</scope>
    <source>
        <strain evidence="1">FP105234-sp</strain>
    </source>
</reference>
<protein>
    <submittedName>
        <fullName evidence="1">Uncharacterized protein</fullName>
    </submittedName>
</protein>
<accession>A0ACB8S363</accession>
<dbReference type="Proteomes" id="UP000814033">
    <property type="component" value="Unassembled WGS sequence"/>
</dbReference>
<evidence type="ECO:0000313" key="1">
    <source>
        <dbReference type="EMBL" id="KAI0050780.1"/>
    </source>
</evidence>
<sequence>MGGSLAARLGVRACARRVLRHRWVGPPAIFVACRPKTRPSVAHLAMLFQPIAPSYTRRVQHASSCGASSTRVMSHLRLAVVTDAEGCAGRLLRAGFYPFPFQGEWSDGAWGCFAALLSSGRISSGRLSPSKRVCVSRPAARRGTKASALMKLRNGSRKVARRIRYVYSKIPPICSSGRHTLPLQIRPMEVELAGTKDSLCSGQRRLRTSRHLRKVRWYPSVPIVVLSRLPSINGGAAMTSSL</sequence>
<organism evidence="1 2">
    <name type="scientific">Auriscalpium vulgare</name>
    <dbReference type="NCBI Taxonomy" id="40419"/>
    <lineage>
        <taxon>Eukaryota</taxon>
        <taxon>Fungi</taxon>
        <taxon>Dikarya</taxon>
        <taxon>Basidiomycota</taxon>
        <taxon>Agaricomycotina</taxon>
        <taxon>Agaricomycetes</taxon>
        <taxon>Russulales</taxon>
        <taxon>Auriscalpiaceae</taxon>
        <taxon>Auriscalpium</taxon>
    </lineage>
</organism>
<reference evidence="1" key="1">
    <citation type="submission" date="2021-02" db="EMBL/GenBank/DDBJ databases">
        <authorList>
            <consortium name="DOE Joint Genome Institute"/>
            <person name="Ahrendt S."/>
            <person name="Looney B.P."/>
            <person name="Miyauchi S."/>
            <person name="Morin E."/>
            <person name="Drula E."/>
            <person name="Courty P.E."/>
            <person name="Chicoki N."/>
            <person name="Fauchery L."/>
            <person name="Kohler A."/>
            <person name="Kuo A."/>
            <person name="Labutti K."/>
            <person name="Pangilinan J."/>
            <person name="Lipzen A."/>
            <person name="Riley R."/>
            <person name="Andreopoulos W."/>
            <person name="He G."/>
            <person name="Johnson J."/>
            <person name="Barry K.W."/>
            <person name="Grigoriev I.V."/>
            <person name="Nagy L."/>
            <person name="Hibbett D."/>
            <person name="Henrissat B."/>
            <person name="Matheny P.B."/>
            <person name="Labbe J."/>
            <person name="Martin F."/>
        </authorList>
    </citation>
    <scope>NUCLEOTIDE SEQUENCE</scope>
    <source>
        <strain evidence="1">FP105234-sp</strain>
    </source>
</reference>
<evidence type="ECO:0000313" key="2">
    <source>
        <dbReference type="Proteomes" id="UP000814033"/>
    </source>
</evidence>
<name>A0ACB8S363_9AGAM</name>